<name>A0A2I7SKN9_9FLAO</name>
<sequence>MDINYYQNTNPLKKGDKRYVISYSGFGVFFRTDVDAVDESTAKAYFSKYFPRAKFESIKLKHDPN</sequence>
<dbReference type="AlphaFoldDB" id="A0A2I7SKN9"/>
<keyword evidence="2" id="KW-1185">Reference proteome</keyword>
<reference evidence="2" key="1">
    <citation type="submission" date="2018-01" db="EMBL/GenBank/DDBJ databases">
        <title>Complete genome of Tamlana sp. UJ94.</title>
        <authorList>
            <person name="Jung J."/>
            <person name="Chung D."/>
            <person name="Bae S.S."/>
            <person name="Baek K."/>
        </authorList>
    </citation>
    <scope>NUCLEOTIDE SEQUENCE [LARGE SCALE GENOMIC DNA]</scope>
    <source>
        <strain evidence="2">UJ94</strain>
    </source>
</reference>
<evidence type="ECO:0000313" key="2">
    <source>
        <dbReference type="Proteomes" id="UP000236592"/>
    </source>
</evidence>
<dbReference type="EMBL" id="CP025938">
    <property type="protein sequence ID" value="AUS06463.1"/>
    <property type="molecule type" value="Genomic_DNA"/>
</dbReference>
<protein>
    <submittedName>
        <fullName evidence="1">Uncharacterized protein</fullName>
    </submittedName>
</protein>
<dbReference type="RefSeq" id="WP_102996414.1">
    <property type="nucleotide sequence ID" value="NZ_CP025938.1"/>
</dbReference>
<dbReference type="KEGG" id="taj:C1A40_13860"/>
<accession>A0A2I7SKN9</accession>
<evidence type="ECO:0000313" key="1">
    <source>
        <dbReference type="EMBL" id="AUS06463.1"/>
    </source>
</evidence>
<gene>
    <name evidence="1" type="ORF">C1A40_13860</name>
</gene>
<dbReference type="Proteomes" id="UP000236592">
    <property type="component" value="Chromosome"/>
</dbReference>
<organism evidence="1 2">
    <name type="scientific">Pseudotamlana carrageenivorans</name>
    <dbReference type="NCBI Taxonomy" id="2069432"/>
    <lineage>
        <taxon>Bacteria</taxon>
        <taxon>Pseudomonadati</taxon>
        <taxon>Bacteroidota</taxon>
        <taxon>Flavobacteriia</taxon>
        <taxon>Flavobacteriales</taxon>
        <taxon>Flavobacteriaceae</taxon>
        <taxon>Pseudotamlana</taxon>
    </lineage>
</organism>
<proteinExistence type="predicted"/>